<comment type="caution">
    <text evidence="8">The sequence shown here is derived from an EMBL/GenBank/DDBJ whole genome shotgun (WGS) entry which is preliminary data.</text>
</comment>
<dbReference type="InterPro" id="IPR029753">
    <property type="entry name" value="D-isomer_DH_CS"/>
</dbReference>
<gene>
    <name evidence="8" type="ORF">EDC65_5408</name>
</gene>
<evidence type="ECO:0000313" key="8">
    <source>
        <dbReference type="EMBL" id="ROP81073.1"/>
    </source>
</evidence>
<evidence type="ECO:0000259" key="7">
    <source>
        <dbReference type="Pfam" id="PF02826"/>
    </source>
</evidence>
<feature type="domain" description="D-isomer specific 2-hydroxyacid dehydrogenase NAD-binding" evidence="7">
    <location>
        <begin position="114"/>
        <end position="286"/>
    </location>
</feature>
<dbReference type="AlphaFoldDB" id="A0A3N1KHM2"/>
<keyword evidence="2" id="KW-0028">Amino-acid biosynthesis</keyword>
<dbReference type="Pfam" id="PF00389">
    <property type="entry name" value="2-Hacid_dh"/>
    <property type="match status" value="1"/>
</dbReference>
<dbReference type="InterPro" id="IPR029752">
    <property type="entry name" value="D-isomer_DH_CS1"/>
</dbReference>
<evidence type="ECO:0000256" key="1">
    <source>
        <dbReference type="ARBA" id="ARBA00005854"/>
    </source>
</evidence>
<evidence type="ECO:0000259" key="6">
    <source>
        <dbReference type="Pfam" id="PF00389"/>
    </source>
</evidence>
<dbReference type="EMBL" id="RJKX01000019">
    <property type="protein sequence ID" value="ROP81073.1"/>
    <property type="molecule type" value="Genomic_DNA"/>
</dbReference>
<dbReference type="SUPFAM" id="SSF52283">
    <property type="entry name" value="Formate/glycerate dehydrogenase catalytic domain-like"/>
    <property type="match status" value="1"/>
</dbReference>
<proteinExistence type="inferred from homology"/>
<evidence type="ECO:0000256" key="4">
    <source>
        <dbReference type="ARBA" id="ARBA00023027"/>
    </source>
</evidence>
<name>A0A3N1KHM2_9PROT</name>
<organism evidence="8 9">
    <name type="scientific">Stella humosa</name>
    <dbReference type="NCBI Taxonomy" id="94"/>
    <lineage>
        <taxon>Bacteria</taxon>
        <taxon>Pseudomonadati</taxon>
        <taxon>Pseudomonadota</taxon>
        <taxon>Alphaproteobacteria</taxon>
        <taxon>Rhodospirillales</taxon>
        <taxon>Stellaceae</taxon>
        <taxon>Stella</taxon>
    </lineage>
</organism>
<sequence length="318" mass="33993">MTLRIAVLDDYQRVALQFADWSQAGADAEIVAFDDNLADEGAVAARLADFDVVCIMRERTPFRRALVERLPRLKLLVTTGMRNAAVDLAALAERGVTVCGTGAPGGPTAELTWGLILALMRQIPREDRAMRAGRWQETIGQETAGRTLGVLGLGRLGAKVAKIGQAFDMNVIAWSPNLTAERAAEAGVRLVSKEALFAEADVVTIHVVLSPRSRGLVGADDLARMKPTAYLVNTARGPIVDEAALIDALRQGRIAGAGIDVYGVEPIPADHPLLALDNTVLTPHLGYVTEGTYGQVYPETVEAIAAWRAGKPIRVLTA</sequence>
<dbReference type="PANTHER" id="PTHR42789">
    <property type="entry name" value="D-ISOMER SPECIFIC 2-HYDROXYACID DEHYDROGENASE FAMILY PROTEIN (AFU_ORTHOLOGUE AFUA_6G10090)"/>
    <property type="match status" value="1"/>
</dbReference>
<dbReference type="RefSeq" id="WP_123695573.1">
    <property type="nucleotide sequence ID" value="NZ_AP019700.1"/>
</dbReference>
<dbReference type="GO" id="GO:0016616">
    <property type="term" value="F:oxidoreductase activity, acting on the CH-OH group of donors, NAD or NADP as acceptor"/>
    <property type="evidence" value="ECO:0007669"/>
    <property type="project" value="InterPro"/>
</dbReference>
<dbReference type="InterPro" id="IPR036291">
    <property type="entry name" value="NAD(P)-bd_dom_sf"/>
</dbReference>
<keyword evidence="9" id="KW-1185">Reference proteome</keyword>
<feature type="domain" description="D-isomer specific 2-hydroxyacid dehydrogenase catalytic" evidence="6">
    <location>
        <begin position="27"/>
        <end position="313"/>
    </location>
</feature>
<evidence type="ECO:0000256" key="5">
    <source>
        <dbReference type="RuleBase" id="RU003719"/>
    </source>
</evidence>
<comment type="similarity">
    <text evidence="1 5">Belongs to the D-isomer specific 2-hydroxyacid dehydrogenase family.</text>
</comment>
<evidence type="ECO:0000256" key="2">
    <source>
        <dbReference type="ARBA" id="ARBA00022605"/>
    </source>
</evidence>
<dbReference type="GO" id="GO:0008652">
    <property type="term" value="P:amino acid biosynthetic process"/>
    <property type="evidence" value="ECO:0007669"/>
    <property type="project" value="UniProtKB-KW"/>
</dbReference>
<dbReference type="InterPro" id="IPR050857">
    <property type="entry name" value="D-2-hydroxyacid_DH"/>
</dbReference>
<dbReference type="Pfam" id="PF02826">
    <property type="entry name" value="2-Hacid_dh_C"/>
    <property type="match status" value="1"/>
</dbReference>
<dbReference type="PROSITE" id="PS00671">
    <property type="entry name" value="D_2_HYDROXYACID_DH_3"/>
    <property type="match status" value="1"/>
</dbReference>
<dbReference type="OrthoDB" id="9793626at2"/>
<dbReference type="InterPro" id="IPR006139">
    <property type="entry name" value="D-isomer_2_OHA_DH_cat_dom"/>
</dbReference>
<dbReference type="Proteomes" id="UP000278222">
    <property type="component" value="Unassembled WGS sequence"/>
</dbReference>
<dbReference type="PANTHER" id="PTHR42789:SF1">
    <property type="entry name" value="D-ISOMER SPECIFIC 2-HYDROXYACID DEHYDROGENASE FAMILY PROTEIN (AFU_ORTHOLOGUE AFUA_6G10090)"/>
    <property type="match status" value="1"/>
</dbReference>
<accession>A0A3N1KHM2</accession>
<dbReference type="SUPFAM" id="SSF51735">
    <property type="entry name" value="NAD(P)-binding Rossmann-fold domains"/>
    <property type="match status" value="1"/>
</dbReference>
<protein>
    <submittedName>
        <fullName evidence="8">Lactate dehydrogenase-like 2-hydroxyacid dehydrogenase</fullName>
    </submittedName>
</protein>
<evidence type="ECO:0000256" key="3">
    <source>
        <dbReference type="ARBA" id="ARBA00023002"/>
    </source>
</evidence>
<dbReference type="GO" id="GO:0051287">
    <property type="term" value="F:NAD binding"/>
    <property type="evidence" value="ECO:0007669"/>
    <property type="project" value="InterPro"/>
</dbReference>
<dbReference type="Gene3D" id="3.40.50.720">
    <property type="entry name" value="NAD(P)-binding Rossmann-like Domain"/>
    <property type="match status" value="2"/>
</dbReference>
<dbReference type="PROSITE" id="PS00065">
    <property type="entry name" value="D_2_HYDROXYACID_DH_1"/>
    <property type="match status" value="1"/>
</dbReference>
<dbReference type="CDD" id="cd12169">
    <property type="entry name" value="PGDH_like_1"/>
    <property type="match status" value="1"/>
</dbReference>
<evidence type="ECO:0000313" key="9">
    <source>
        <dbReference type="Proteomes" id="UP000278222"/>
    </source>
</evidence>
<dbReference type="FunFam" id="3.40.50.720:FF:000203">
    <property type="entry name" value="D-3-phosphoglycerate dehydrogenase (SerA)"/>
    <property type="match status" value="1"/>
</dbReference>
<keyword evidence="3 5" id="KW-0560">Oxidoreductase</keyword>
<keyword evidence="4" id="KW-0520">NAD</keyword>
<dbReference type="InterPro" id="IPR006140">
    <property type="entry name" value="D-isomer_DH_NAD-bd"/>
</dbReference>
<reference evidence="8 9" key="1">
    <citation type="submission" date="2018-11" db="EMBL/GenBank/DDBJ databases">
        <title>Genomic Encyclopedia of Type Strains, Phase IV (KMG-IV): sequencing the most valuable type-strain genomes for metagenomic binning, comparative biology and taxonomic classification.</title>
        <authorList>
            <person name="Goeker M."/>
        </authorList>
    </citation>
    <scope>NUCLEOTIDE SEQUENCE [LARGE SCALE GENOMIC DNA]</scope>
    <source>
        <strain evidence="8 9">DSM 5900</strain>
    </source>
</reference>